<dbReference type="Proteomes" id="UP001142489">
    <property type="component" value="Unassembled WGS sequence"/>
</dbReference>
<keyword evidence="2" id="KW-1185">Reference proteome</keyword>
<feature type="non-terminal residue" evidence="1">
    <location>
        <position position="216"/>
    </location>
</feature>
<accession>A0A9Q1AYP0</accession>
<protein>
    <submittedName>
        <fullName evidence="1">Uncharacterized protein</fullName>
    </submittedName>
</protein>
<name>A0A9Q1AYP0_9SAUR</name>
<dbReference type="AlphaFoldDB" id="A0A9Q1AYP0"/>
<dbReference type="PANTHER" id="PTHR38326:SF1">
    <property type="entry name" value="CHROMOSOME 11 OPEN READING FRAME 97"/>
    <property type="match status" value="1"/>
</dbReference>
<comment type="caution">
    <text evidence="1">The sequence shown here is derived from an EMBL/GenBank/DDBJ whole genome shotgun (WGS) entry which is preliminary data.</text>
</comment>
<dbReference type="OrthoDB" id="6154260at2759"/>
<dbReference type="PANTHER" id="PTHR38326">
    <property type="entry name" value="CHROMOSOME 11 OPEN READING FRAME 97"/>
    <property type="match status" value="1"/>
</dbReference>
<reference evidence="1" key="1">
    <citation type="journal article" date="2023" name="DNA Res.">
        <title>Chromosome-level genome assembly of Phrynocephalus forsythii using third-generation DNA sequencing and Hi-C analysis.</title>
        <authorList>
            <person name="Qi Y."/>
            <person name="Zhao W."/>
            <person name="Zhao Y."/>
            <person name="Niu C."/>
            <person name="Cao S."/>
            <person name="Zhang Y."/>
        </authorList>
    </citation>
    <scope>NUCLEOTIDE SEQUENCE</scope>
    <source>
        <tissue evidence="1">Muscle</tissue>
    </source>
</reference>
<organism evidence="1 2">
    <name type="scientific">Phrynocephalus forsythii</name>
    <dbReference type="NCBI Taxonomy" id="171643"/>
    <lineage>
        <taxon>Eukaryota</taxon>
        <taxon>Metazoa</taxon>
        <taxon>Chordata</taxon>
        <taxon>Craniata</taxon>
        <taxon>Vertebrata</taxon>
        <taxon>Euteleostomi</taxon>
        <taxon>Lepidosauria</taxon>
        <taxon>Squamata</taxon>
        <taxon>Bifurcata</taxon>
        <taxon>Unidentata</taxon>
        <taxon>Episquamata</taxon>
        <taxon>Toxicofera</taxon>
        <taxon>Iguania</taxon>
        <taxon>Acrodonta</taxon>
        <taxon>Agamidae</taxon>
        <taxon>Agaminae</taxon>
        <taxon>Phrynocephalus</taxon>
    </lineage>
</organism>
<evidence type="ECO:0000313" key="1">
    <source>
        <dbReference type="EMBL" id="KAJ7320092.1"/>
    </source>
</evidence>
<dbReference type="EMBL" id="JAPFRF010000010">
    <property type="protein sequence ID" value="KAJ7320092.1"/>
    <property type="molecule type" value="Genomic_DNA"/>
</dbReference>
<gene>
    <name evidence="1" type="ORF">JRQ81_019603</name>
</gene>
<dbReference type="InterPro" id="IPR040429">
    <property type="entry name" value="C11orf97-like"/>
</dbReference>
<sequence length="216" mass="24730">MAKHLKSQVRKAAMDRAISVSSYEHVPLSYTFKPVKCNFNSSNNTLLSAIPAGFILNGQEYSPELRTNLSNGVVEINHLSIQMITSYGCTDLYTSENKKFLIMVTLGETLSTYLCNYNSYHRRPNCAKALCLEMTFCETGKKFVYVEPPRRVKEVLEEELYFRRDECRVKHPSEVALEGIWSLRRNFPVGAFQPTVQNPSSLLSQPKYYSRHAVVR</sequence>
<proteinExistence type="predicted"/>
<dbReference type="GO" id="GO:0097546">
    <property type="term" value="C:ciliary base"/>
    <property type="evidence" value="ECO:0007669"/>
    <property type="project" value="TreeGrafter"/>
</dbReference>
<evidence type="ECO:0000313" key="2">
    <source>
        <dbReference type="Proteomes" id="UP001142489"/>
    </source>
</evidence>